<dbReference type="SUPFAM" id="SSF52047">
    <property type="entry name" value="RNI-like"/>
    <property type="match status" value="1"/>
</dbReference>
<evidence type="ECO:0000313" key="1">
    <source>
        <dbReference type="EMBL" id="KAG5643084.1"/>
    </source>
</evidence>
<accession>A0A9P7G573</accession>
<dbReference type="Gene3D" id="3.80.10.10">
    <property type="entry name" value="Ribonuclease Inhibitor"/>
    <property type="match status" value="1"/>
</dbReference>
<reference evidence="1" key="1">
    <citation type="submission" date="2020-07" db="EMBL/GenBank/DDBJ databases">
        <authorList>
            <person name="Nieuwenhuis M."/>
            <person name="Van De Peppel L.J.J."/>
        </authorList>
    </citation>
    <scope>NUCLEOTIDE SEQUENCE</scope>
    <source>
        <strain evidence="1">AP01</strain>
        <tissue evidence="1">Mycelium</tissue>
    </source>
</reference>
<keyword evidence="2" id="KW-1185">Reference proteome</keyword>
<dbReference type="EMBL" id="JABCKV010000135">
    <property type="protein sequence ID" value="KAG5643084.1"/>
    <property type="molecule type" value="Genomic_DNA"/>
</dbReference>
<gene>
    <name evidence="1" type="ORF">DXG03_001579</name>
</gene>
<name>A0A9P7G573_9AGAR</name>
<dbReference type="Proteomes" id="UP000775547">
    <property type="component" value="Unassembled WGS sequence"/>
</dbReference>
<dbReference type="OrthoDB" id="120976at2759"/>
<sequence>MLRFDAPSIDENNPLYCPSVTPASYLESLRHKRRDLSTRSRGKTSRNDRFQHSFALILEKALVTDALDSSDDELDHGERVFKRPRTISNSSDESLPAYSYPIPAWELEDEQKQEFWDSVAPGSPGGCEKPMHKKQRRGCFTELHGPPKYERSGHSVQDSSFDVVVKHETLSYSAAPASVVKPRTPIAAGAGTGNNGDTFFLTQRIHILEDELYGPRIGTESPRGLQSFIEVLERVLPGIRLKERLAQLSMLSHQSIVDFLGAHGYLNARVLAIFRTSEIRWITLTESLAKENGLNLCGDILPIFSRPNSFVFLTELSLRDTCVNDFDLTYIQRLPKLSTLLLDNCTLSNEAVFLLVPLKHTLTQLSIGSNPRINDDAVPALLLLAKLTFLSILDTGIQMHGLRRLARTIYDDDRIIDIEIPIACEDYVDHLQNKYALDPRPPLITDPDACRLLSIEALQRNLAAHAARNSNIIATGGKVEMAERLRNILEMRAADMLVRDMILGEDSAEG</sequence>
<protein>
    <submittedName>
        <fullName evidence="1">Uncharacterized protein</fullName>
    </submittedName>
</protein>
<evidence type="ECO:0000313" key="2">
    <source>
        <dbReference type="Proteomes" id="UP000775547"/>
    </source>
</evidence>
<organism evidence="1 2">
    <name type="scientific">Asterophora parasitica</name>
    <dbReference type="NCBI Taxonomy" id="117018"/>
    <lineage>
        <taxon>Eukaryota</taxon>
        <taxon>Fungi</taxon>
        <taxon>Dikarya</taxon>
        <taxon>Basidiomycota</taxon>
        <taxon>Agaricomycotina</taxon>
        <taxon>Agaricomycetes</taxon>
        <taxon>Agaricomycetidae</taxon>
        <taxon>Agaricales</taxon>
        <taxon>Tricholomatineae</taxon>
        <taxon>Lyophyllaceae</taxon>
        <taxon>Asterophora</taxon>
    </lineage>
</organism>
<proteinExistence type="predicted"/>
<reference evidence="1" key="2">
    <citation type="submission" date="2021-10" db="EMBL/GenBank/DDBJ databases">
        <title>Phylogenomics reveals ancestral predisposition of the termite-cultivated fungus Termitomyces towards a domesticated lifestyle.</title>
        <authorList>
            <person name="Auxier B."/>
            <person name="Grum-Grzhimaylo A."/>
            <person name="Cardenas M.E."/>
            <person name="Lodge J.D."/>
            <person name="Laessoe T."/>
            <person name="Pedersen O."/>
            <person name="Smith M.E."/>
            <person name="Kuyper T.W."/>
            <person name="Franco-Molano E.A."/>
            <person name="Baroni T.J."/>
            <person name="Aanen D.K."/>
        </authorList>
    </citation>
    <scope>NUCLEOTIDE SEQUENCE</scope>
    <source>
        <strain evidence="1">AP01</strain>
        <tissue evidence="1">Mycelium</tissue>
    </source>
</reference>
<dbReference type="InterPro" id="IPR032675">
    <property type="entry name" value="LRR_dom_sf"/>
</dbReference>
<comment type="caution">
    <text evidence="1">The sequence shown here is derived from an EMBL/GenBank/DDBJ whole genome shotgun (WGS) entry which is preliminary data.</text>
</comment>
<dbReference type="AlphaFoldDB" id="A0A9P7G573"/>